<protein>
    <submittedName>
        <fullName evidence="2">Uncharacterized protein</fullName>
    </submittedName>
</protein>
<evidence type="ECO:0000313" key="3">
    <source>
        <dbReference type="Proteomes" id="UP001161757"/>
    </source>
</evidence>
<organism evidence="2 3">
    <name type="scientific">Exophiala dermatitidis</name>
    <name type="common">Black yeast-like fungus</name>
    <name type="synonym">Wangiella dermatitidis</name>
    <dbReference type="NCBI Taxonomy" id="5970"/>
    <lineage>
        <taxon>Eukaryota</taxon>
        <taxon>Fungi</taxon>
        <taxon>Dikarya</taxon>
        <taxon>Ascomycota</taxon>
        <taxon>Pezizomycotina</taxon>
        <taxon>Eurotiomycetes</taxon>
        <taxon>Chaetothyriomycetidae</taxon>
        <taxon>Chaetothyriales</taxon>
        <taxon>Herpotrichiellaceae</taxon>
        <taxon>Exophiala</taxon>
    </lineage>
</organism>
<reference evidence="2" key="1">
    <citation type="submission" date="2023-01" db="EMBL/GenBank/DDBJ databases">
        <title>Exophiala dermititidis isolated from Cystic Fibrosis Patient.</title>
        <authorList>
            <person name="Kurbessoian T."/>
            <person name="Crocker A."/>
            <person name="Murante D."/>
            <person name="Hogan D.A."/>
            <person name="Stajich J.E."/>
        </authorList>
    </citation>
    <scope>NUCLEOTIDE SEQUENCE</scope>
    <source>
        <strain evidence="2">Ex8</strain>
    </source>
</reference>
<gene>
    <name evidence="2" type="ORF">HRR80_005037</name>
</gene>
<dbReference type="AlphaFoldDB" id="A0AAN6ETR0"/>
<dbReference type="EMBL" id="JAJGCB010000009">
    <property type="protein sequence ID" value="KAJ8990979.1"/>
    <property type="molecule type" value="Genomic_DNA"/>
</dbReference>
<feature type="compositionally biased region" description="Polar residues" evidence="1">
    <location>
        <begin position="76"/>
        <end position="97"/>
    </location>
</feature>
<evidence type="ECO:0000256" key="1">
    <source>
        <dbReference type="SAM" id="MobiDB-lite"/>
    </source>
</evidence>
<sequence length="659" mass="72957">MKDRDTSSSNQVYLFVNKTQKSKSLSKSDGAVAKQINRHAQHFRSRKVDAEKITSALTSSSSALRIARDGWHKKQSTPSTPGEGDLSQTSNSDNNGSGPAALAALATPAAATDHNIPVPCVALTSSLASRTRPWPWPAAAATASISSPAPPVVNGAWDDDGASPDEDADQPDDGENLQLTSVCRANFTAYDCVDPFSATPIQITPKIHSILQYTLRIYPYSGNNFKLAHLPPHVRSTISRFPIKEVVERSVYKEHHLYAIMAGMVARLKHCFDVSIFGDDADELRATASYHLRQELIRASRTGYIDKQTILDILFLVVNEVQYGRYDDARKHLQIVGKLFHLLDHNEHLDRWISETAAHVDNQLALTTATHPVIKRSFQPGPMLPERMATLRREAQRMRLQGVMRPSSVVPRGPKASLGLTDTIADLAETLDVRMGTAFTYGLKVGLYSGGTAPIISDLVDCIEIAKVVWLSPLAVCFDAEWLCRKARALLRALVFMAPENNTGPTIVADCTECLRICLLIMMTHACTLVGFHTARTNARRLQKAQEAAFAAWCPAIGWTKDCVPLVPGSRLSVYEHTHAGLALWGTLIGVWSADGLPEQEWFIVRAVNMSRYFGFTTYEDLHNHMVHYLYSSSFQERSLRMVAERLEQRSYLPVWPAA</sequence>
<feature type="region of interest" description="Disordered" evidence="1">
    <location>
        <begin position="58"/>
        <end position="100"/>
    </location>
</feature>
<accession>A0AAN6ETR0</accession>
<feature type="compositionally biased region" description="Acidic residues" evidence="1">
    <location>
        <begin position="157"/>
        <end position="175"/>
    </location>
</feature>
<evidence type="ECO:0000313" key="2">
    <source>
        <dbReference type="EMBL" id="KAJ8990979.1"/>
    </source>
</evidence>
<dbReference type="Proteomes" id="UP001161757">
    <property type="component" value="Unassembled WGS sequence"/>
</dbReference>
<proteinExistence type="predicted"/>
<name>A0AAN6ETR0_EXODE</name>
<feature type="region of interest" description="Disordered" evidence="1">
    <location>
        <begin position="141"/>
        <end position="176"/>
    </location>
</feature>
<comment type="caution">
    <text evidence="2">The sequence shown here is derived from an EMBL/GenBank/DDBJ whole genome shotgun (WGS) entry which is preliminary data.</text>
</comment>